<feature type="transmembrane region" description="Helical" evidence="1">
    <location>
        <begin position="20"/>
        <end position="44"/>
    </location>
</feature>
<evidence type="ECO:0000313" key="3">
    <source>
        <dbReference type="EMBL" id="EJF42079.1"/>
    </source>
</evidence>
<evidence type="ECO:0000256" key="1">
    <source>
        <dbReference type="SAM" id="Phobius"/>
    </source>
</evidence>
<proteinExistence type="predicted"/>
<dbReference type="InterPro" id="IPR012495">
    <property type="entry name" value="TadE-like_dom"/>
</dbReference>
<name>J0N5H7_9ACTO</name>
<dbReference type="Pfam" id="PF07811">
    <property type="entry name" value="TadE"/>
    <property type="match status" value="1"/>
</dbReference>
<dbReference type="OrthoDB" id="3826566at2"/>
<organism evidence="3 4">
    <name type="scientific">Schaalia georgiae F0490</name>
    <dbReference type="NCBI Taxonomy" id="1125717"/>
    <lineage>
        <taxon>Bacteria</taxon>
        <taxon>Bacillati</taxon>
        <taxon>Actinomycetota</taxon>
        <taxon>Actinomycetes</taxon>
        <taxon>Actinomycetales</taxon>
        <taxon>Actinomycetaceae</taxon>
        <taxon>Schaalia</taxon>
    </lineage>
</organism>
<gene>
    <name evidence="3" type="ORF">HMPREF1317_2363</name>
</gene>
<sequence>MRWIRSRASEAADGEEGSEVASTVLVQTLVVLVVLALVQLAFALHVRSLTVSAASEGARRGGLLGGDAAEAVARTNEVLATIAGGARDSEVTTSYEEVDGRGVLVVTVRARLPLLLGMGPRWMSVRGTSLVEEGGDGGG</sequence>
<evidence type="ECO:0000259" key="2">
    <source>
        <dbReference type="Pfam" id="PF07811"/>
    </source>
</evidence>
<accession>J0N5H7</accession>
<keyword evidence="1" id="KW-0812">Transmembrane</keyword>
<feature type="domain" description="TadE-like" evidence="2">
    <location>
        <begin position="24"/>
        <end position="59"/>
    </location>
</feature>
<keyword evidence="4" id="KW-1185">Reference proteome</keyword>
<keyword evidence="1" id="KW-1133">Transmembrane helix</keyword>
<evidence type="ECO:0000313" key="4">
    <source>
        <dbReference type="Proteomes" id="UP000004578"/>
    </source>
</evidence>
<dbReference type="Proteomes" id="UP000004578">
    <property type="component" value="Unassembled WGS sequence"/>
</dbReference>
<reference evidence="3 4" key="1">
    <citation type="submission" date="2012-05" db="EMBL/GenBank/DDBJ databases">
        <authorList>
            <person name="Harkins D.M."/>
            <person name="Madupu R."/>
            <person name="Durkin A.S."/>
            <person name="Torralba M."/>
            <person name="Methe B."/>
            <person name="Sutton G.G."/>
            <person name="Nelson K.E."/>
        </authorList>
    </citation>
    <scope>NUCLEOTIDE SEQUENCE [LARGE SCALE GENOMIC DNA]</scope>
    <source>
        <strain evidence="3 4">F0490</strain>
    </source>
</reference>
<keyword evidence="1" id="KW-0472">Membrane</keyword>
<dbReference type="AlphaFoldDB" id="J0N5H7"/>
<protein>
    <submittedName>
        <fullName evidence="3">TadE-like protein</fullName>
    </submittedName>
</protein>
<comment type="caution">
    <text evidence="3">The sequence shown here is derived from an EMBL/GenBank/DDBJ whole genome shotgun (WGS) entry which is preliminary data.</text>
</comment>
<dbReference type="RefSeq" id="WP_005870975.1">
    <property type="nucleotide sequence ID" value="NZ_AKFS01000221.1"/>
</dbReference>
<dbReference type="PATRIC" id="fig|1125717.3.peg.1340"/>
<dbReference type="EMBL" id="AKFS01000221">
    <property type="protein sequence ID" value="EJF42079.1"/>
    <property type="molecule type" value="Genomic_DNA"/>
</dbReference>